<organism evidence="3 4">
    <name type="scientific">Chryseobacterium gallinarum</name>
    <dbReference type="NCBI Taxonomy" id="1324352"/>
    <lineage>
        <taxon>Bacteria</taxon>
        <taxon>Pseudomonadati</taxon>
        <taxon>Bacteroidota</taxon>
        <taxon>Flavobacteriia</taxon>
        <taxon>Flavobacteriales</taxon>
        <taxon>Weeksellaceae</taxon>
        <taxon>Chryseobacterium group</taxon>
        <taxon>Chryseobacterium</taxon>
    </lineage>
</organism>
<proteinExistence type="predicted"/>
<dbReference type="InterPro" id="IPR026444">
    <property type="entry name" value="Secre_tail"/>
</dbReference>
<dbReference type="Gene3D" id="2.60.40.10">
    <property type="entry name" value="Immunoglobulins"/>
    <property type="match status" value="1"/>
</dbReference>
<dbReference type="InterPro" id="IPR036116">
    <property type="entry name" value="FN3_sf"/>
</dbReference>
<dbReference type="PATRIC" id="fig|1324352.5.peg.2944"/>
<dbReference type="Pfam" id="PF20009">
    <property type="entry name" value="GEVED"/>
    <property type="match status" value="1"/>
</dbReference>
<keyword evidence="1" id="KW-0732">Signal</keyword>
<evidence type="ECO:0000313" key="4">
    <source>
        <dbReference type="Proteomes" id="UP000035213"/>
    </source>
</evidence>
<evidence type="ECO:0000259" key="2">
    <source>
        <dbReference type="PROSITE" id="PS50853"/>
    </source>
</evidence>
<dbReference type="CDD" id="cd00063">
    <property type="entry name" value="FN3"/>
    <property type="match status" value="1"/>
</dbReference>
<feature type="domain" description="Fibronectin type-III" evidence="2">
    <location>
        <begin position="173"/>
        <end position="268"/>
    </location>
</feature>
<dbReference type="Proteomes" id="UP000035213">
    <property type="component" value="Chromosome"/>
</dbReference>
<evidence type="ECO:0000313" key="3">
    <source>
        <dbReference type="EMBL" id="AKK73592.1"/>
    </source>
</evidence>
<name>A0A0G3M9A2_CHRGL</name>
<dbReference type="InterPro" id="IPR045474">
    <property type="entry name" value="GEVED"/>
</dbReference>
<dbReference type="NCBIfam" id="TIGR04183">
    <property type="entry name" value="Por_Secre_tail"/>
    <property type="match status" value="1"/>
</dbReference>
<dbReference type="KEGG" id="cgn:OK18_14155"/>
<dbReference type="Pfam" id="PF00041">
    <property type="entry name" value="fn3"/>
    <property type="match status" value="1"/>
</dbReference>
<dbReference type="Pfam" id="PF18962">
    <property type="entry name" value="Por_Secre_tail"/>
    <property type="match status" value="1"/>
</dbReference>
<dbReference type="RefSeq" id="WP_053328390.1">
    <property type="nucleotide sequence ID" value="NZ_CP009928.1"/>
</dbReference>
<gene>
    <name evidence="3" type="ORF">OK18_14155</name>
</gene>
<protein>
    <recommendedName>
        <fullName evidence="2">Fibronectin type-III domain-containing protein</fullName>
    </recommendedName>
</protein>
<dbReference type="SUPFAM" id="SSF49265">
    <property type="entry name" value="Fibronectin type III"/>
    <property type="match status" value="1"/>
</dbReference>
<dbReference type="STRING" id="1324352.OK18_14155"/>
<sequence length="526" mass="57122">MKNFLLAGFLTIWAWTFGQTYCIPEFSDGCDEGDQIDNFEIPLIGFSHLGTGCSSGAYGDFTSQTINLNAGVAYPFTITHGYENEYVRIWIDFNNDGTFDETTELVASSISVEDTNGSITNSTIVIPLTVTPGTYRMRVADKYDENPVPCNIDGYGEAHDYTVVIGAAPSCLAPSALTLNSLASNAAEISWTAPASTVGVGYEYYLSTSATPPLPAAVATGSVNAQATSAQLPSLSPTTLYYVWVRSVCSASDKSMWSLGFTFYTPCTATTPTYTNDFSTYPVDCWTQASDGTPATGPTGVDEYWYEKDFLNSGAGNSSVRMNVYSENRIGWLKTIPFNLSAGGYKVSFDYGVTDYNNANPSGMGSDDTVQFLVSVNGGVSWTVLQTWNAANAPSNTSTNYSYDLSSYTGNNTVFAFYGSSGTVDDDEDYEFFVDNFTVESSLAVSEINKEKYDIKIHPNPFTEILNITKVDQIRSISVSDLSGKRVKSFEQPVPVLYLGDLSAGIYLITLHMKDGSKQVIKTIKK</sequence>
<dbReference type="InterPro" id="IPR013783">
    <property type="entry name" value="Ig-like_fold"/>
</dbReference>
<dbReference type="PROSITE" id="PS50853">
    <property type="entry name" value="FN3"/>
    <property type="match status" value="1"/>
</dbReference>
<dbReference type="OrthoDB" id="975384at2"/>
<reference evidence="3 4" key="1">
    <citation type="submission" date="2014-11" db="EMBL/GenBank/DDBJ databases">
        <authorList>
            <person name="Park G.-S."/>
            <person name="Hong S.-J."/>
            <person name="Jung B.K."/>
            <person name="Khan A.R."/>
            <person name="Kwak Y."/>
            <person name="Shin J.-H."/>
        </authorList>
    </citation>
    <scope>NUCLEOTIDE SEQUENCE [LARGE SCALE GENOMIC DNA]</scope>
    <source>
        <strain evidence="3 4">DSM 27622</strain>
    </source>
</reference>
<dbReference type="AlphaFoldDB" id="A0A0G3M9A2"/>
<dbReference type="InterPro" id="IPR003961">
    <property type="entry name" value="FN3_dom"/>
</dbReference>
<dbReference type="Gene3D" id="2.60.120.260">
    <property type="entry name" value="Galactose-binding domain-like"/>
    <property type="match status" value="1"/>
</dbReference>
<accession>A0A0G3M9A2</accession>
<evidence type="ECO:0000256" key="1">
    <source>
        <dbReference type="ARBA" id="ARBA00022729"/>
    </source>
</evidence>
<dbReference type="EMBL" id="CP009928">
    <property type="protein sequence ID" value="AKK73592.1"/>
    <property type="molecule type" value="Genomic_DNA"/>
</dbReference>